<evidence type="ECO:0000256" key="1">
    <source>
        <dbReference type="ARBA" id="ARBA00022490"/>
    </source>
</evidence>
<keyword evidence="1 6" id="KW-0963">Cytoplasm</keyword>
<reference evidence="7 8" key="1">
    <citation type="submission" date="2017-03" db="EMBL/GenBank/DDBJ databases">
        <title>Genome sequence of Methanobrevibacter thaueri.</title>
        <authorList>
            <person name="Poehlein A."/>
            <person name="Seedorf H."/>
            <person name="Daniel R."/>
        </authorList>
    </citation>
    <scope>NUCLEOTIDE SEQUENCE [LARGE SCALE GENOMIC DNA]</scope>
    <source>
        <strain evidence="7 8">DSM 11995</strain>
    </source>
</reference>
<dbReference type="EMBL" id="MZGS01000019">
    <property type="protein sequence ID" value="PWB87589.1"/>
    <property type="molecule type" value="Genomic_DNA"/>
</dbReference>
<keyword evidence="8" id="KW-1185">Reference proteome</keyword>
<evidence type="ECO:0000313" key="7">
    <source>
        <dbReference type="EMBL" id="PWB87589.1"/>
    </source>
</evidence>
<keyword evidence="2 6" id="KW-0819">tRNA processing</keyword>
<organism evidence="7 8">
    <name type="scientific">Methanobrevibacter thaueri</name>
    <dbReference type="NCBI Taxonomy" id="190975"/>
    <lineage>
        <taxon>Archaea</taxon>
        <taxon>Methanobacteriati</taxon>
        <taxon>Methanobacteriota</taxon>
        <taxon>Methanomada group</taxon>
        <taxon>Methanobacteria</taxon>
        <taxon>Methanobacteriales</taxon>
        <taxon>Methanobacteriaceae</taxon>
        <taxon>Methanobrevibacter</taxon>
    </lineage>
</organism>
<evidence type="ECO:0000313" key="8">
    <source>
        <dbReference type="Proteomes" id="UP000251717"/>
    </source>
</evidence>
<evidence type="ECO:0000256" key="2">
    <source>
        <dbReference type="ARBA" id="ARBA00022694"/>
    </source>
</evidence>
<dbReference type="SUPFAM" id="SSF89550">
    <property type="entry name" value="PHP domain-like"/>
    <property type="match status" value="1"/>
</dbReference>
<dbReference type="InterPro" id="IPR023539">
    <property type="entry name" value="RNase_P_comp-3_arc"/>
</dbReference>
<evidence type="ECO:0000256" key="6">
    <source>
        <dbReference type="HAMAP-Rule" id="MF_00756"/>
    </source>
</evidence>
<comment type="similarity">
    <text evidence="6">Belongs to the eukaryotic/archaeal RNase P protein component 3 family.</text>
</comment>
<dbReference type="Pfam" id="PF01876">
    <property type="entry name" value="RNase_P_p30"/>
    <property type="match status" value="1"/>
</dbReference>
<dbReference type="NCBIfam" id="NF046111">
    <property type="entry name" value="RNaseP3Mthb"/>
    <property type="match status" value="1"/>
</dbReference>
<dbReference type="GO" id="GO:0030677">
    <property type="term" value="C:ribonuclease P complex"/>
    <property type="evidence" value="ECO:0007669"/>
    <property type="project" value="UniProtKB-UniRule"/>
</dbReference>
<accession>A0A315XR84</accession>
<gene>
    <name evidence="6" type="primary">rnp3</name>
    <name evidence="7" type="ORF">MBBTH_08580</name>
</gene>
<dbReference type="RefSeq" id="WP_116591825.1">
    <property type="nucleotide sequence ID" value="NZ_MZGS01000019.1"/>
</dbReference>
<comment type="subunit">
    <text evidence="6">Consists of a catalytic RNA component and at least 4-5 protein subunits.</text>
</comment>
<keyword evidence="3 6" id="KW-0540">Nuclease</keyword>
<comment type="function">
    <text evidence="6">Part of ribonuclease P, a protein complex that generates mature tRNA molecules by cleaving their 5'-ends.</text>
</comment>
<dbReference type="OrthoDB" id="85765at2157"/>
<dbReference type="InterPro" id="IPR002738">
    <property type="entry name" value="RNase_P_p30"/>
</dbReference>
<keyword evidence="4 6" id="KW-0255">Endonuclease</keyword>
<dbReference type="HAMAP" id="MF_00756">
    <property type="entry name" value="RNase_P_3"/>
    <property type="match status" value="1"/>
</dbReference>
<comment type="subcellular location">
    <subcellularLocation>
        <location evidence="6">Cytoplasm</location>
    </subcellularLocation>
</comment>
<dbReference type="GO" id="GO:0004526">
    <property type="term" value="F:ribonuclease P activity"/>
    <property type="evidence" value="ECO:0007669"/>
    <property type="project" value="UniProtKB-UniRule"/>
</dbReference>
<dbReference type="GO" id="GO:0001682">
    <property type="term" value="P:tRNA 5'-leader removal"/>
    <property type="evidence" value="ECO:0007669"/>
    <property type="project" value="UniProtKB-UniRule"/>
</dbReference>
<keyword evidence="5 6" id="KW-0378">Hydrolase</keyword>
<proteinExistence type="inferred from homology"/>
<sequence length="236" mass="27007">MFFDLNVKGDSLGNNVKIAIQASDYGWEHINFSYNQNDFKNALTLRDELNDSLDGIIDFDFTLEIKSTNVNEIRKHVNNFRSRASCISVIGGDLKVNRAVLENIKIDVLSRPYLNRFDSGINQVLAKEAVRNNVAIELCFKDVLRTYLSPRAKVISNFRDIFALYRKFDFPLILSSRAESVFDIRTTHDFCEVFKQVGLDEDDIARSFDTAGAILEYNGDRENLIFNGVRRVDDEA</sequence>
<evidence type="ECO:0000256" key="5">
    <source>
        <dbReference type="ARBA" id="ARBA00022801"/>
    </source>
</evidence>
<evidence type="ECO:0000256" key="3">
    <source>
        <dbReference type="ARBA" id="ARBA00022722"/>
    </source>
</evidence>
<protein>
    <recommendedName>
        <fullName evidence="6">Ribonuclease P protein component 3</fullName>
        <shortName evidence="6">RNase P component 3</shortName>
        <ecNumber evidence="6">3.1.26.5</ecNumber>
    </recommendedName>
    <alternativeName>
        <fullName evidence="6">Rpp30</fullName>
    </alternativeName>
</protein>
<name>A0A315XR84_9EURY</name>
<dbReference type="Proteomes" id="UP000251717">
    <property type="component" value="Unassembled WGS sequence"/>
</dbReference>
<evidence type="ECO:0000256" key="4">
    <source>
        <dbReference type="ARBA" id="ARBA00022759"/>
    </source>
</evidence>
<comment type="caution">
    <text evidence="7">The sequence shown here is derived from an EMBL/GenBank/DDBJ whole genome shotgun (WGS) entry which is preliminary data.</text>
</comment>
<dbReference type="InterPro" id="IPR016195">
    <property type="entry name" value="Pol/histidinol_Pase-like"/>
</dbReference>
<dbReference type="GO" id="GO:0005737">
    <property type="term" value="C:cytoplasm"/>
    <property type="evidence" value="ECO:0007669"/>
    <property type="project" value="UniProtKB-SubCell"/>
</dbReference>
<dbReference type="EC" id="3.1.26.5" evidence="6"/>
<comment type="catalytic activity">
    <reaction evidence="6">
        <text>Endonucleolytic cleavage of RNA, removing 5'-extranucleotides from tRNA precursor.</text>
        <dbReference type="EC" id="3.1.26.5"/>
    </reaction>
</comment>
<dbReference type="AlphaFoldDB" id="A0A315XR84"/>
<dbReference type="Gene3D" id="3.20.20.140">
    <property type="entry name" value="Metal-dependent hydrolases"/>
    <property type="match status" value="1"/>
</dbReference>